<proteinExistence type="predicted"/>
<dbReference type="EMBL" id="JAVYJV010000020">
    <property type="protein sequence ID" value="KAK4343778.1"/>
    <property type="molecule type" value="Genomic_DNA"/>
</dbReference>
<feature type="compositionally biased region" description="Polar residues" evidence="1">
    <location>
        <begin position="124"/>
        <end position="139"/>
    </location>
</feature>
<reference evidence="2" key="1">
    <citation type="submission" date="2023-12" db="EMBL/GenBank/DDBJ databases">
        <title>Genome assembly of Anisodus tanguticus.</title>
        <authorList>
            <person name="Wang Y.-J."/>
        </authorList>
    </citation>
    <scope>NUCLEOTIDE SEQUENCE</scope>
    <source>
        <strain evidence="2">KB-2021</strain>
        <tissue evidence="2">Leaf</tissue>
    </source>
</reference>
<feature type="region of interest" description="Disordered" evidence="1">
    <location>
        <begin position="115"/>
        <end position="149"/>
    </location>
</feature>
<evidence type="ECO:0000256" key="1">
    <source>
        <dbReference type="SAM" id="MobiDB-lite"/>
    </source>
</evidence>
<organism evidence="2 3">
    <name type="scientific">Anisodus tanguticus</name>
    <dbReference type="NCBI Taxonomy" id="243964"/>
    <lineage>
        <taxon>Eukaryota</taxon>
        <taxon>Viridiplantae</taxon>
        <taxon>Streptophyta</taxon>
        <taxon>Embryophyta</taxon>
        <taxon>Tracheophyta</taxon>
        <taxon>Spermatophyta</taxon>
        <taxon>Magnoliopsida</taxon>
        <taxon>eudicotyledons</taxon>
        <taxon>Gunneridae</taxon>
        <taxon>Pentapetalae</taxon>
        <taxon>asterids</taxon>
        <taxon>lamiids</taxon>
        <taxon>Solanales</taxon>
        <taxon>Solanaceae</taxon>
        <taxon>Solanoideae</taxon>
        <taxon>Hyoscyameae</taxon>
        <taxon>Anisodus</taxon>
    </lineage>
</organism>
<name>A0AAE1UT49_9SOLA</name>
<evidence type="ECO:0000313" key="2">
    <source>
        <dbReference type="EMBL" id="KAK4343778.1"/>
    </source>
</evidence>
<dbReference type="AlphaFoldDB" id="A0AAE1UT49"/>
<protein>
    <submittedName>
        <fullName evidence="2">Uncharacterized protein</fullName>
    </submittedName>
</protein>
<dbReference type="Proteomes" id="UP001291623">
    <property type="component" value="Unassembled WGS sequence"/>
</dbReference>
<keyword evidence="3" id="KW-1185">Reference proteome</keyword>
<comment type="caution">
    <text evidence="2">The sequence shown here is derived from an EMBL/GenBank/DDBJ whole genome shotgun (WGS) entry which is preliminary data.</text>
</comment>
<feature type="compositionally biased region" description="Low complexity" evidence="1">
    <location>
        <begin position="62"/>
        <end position="71"/>
    </location>
</feature>
<sequence length="161" mass="18105">MDETGVHSPLNVTKPIVSGIDTTSPVQTVAGKDLSNPLMAVILPKNEHEEASSSKTRRRLPRTLTRSSSRARSNHTKKQQKNIEKIVKETLEQIFLKPQKEFTVPIRYNRRNQFSVPEDHISDTSHVSNTDPENVQEAQDPNDAYDSGMSFDSIALHNLDT</sequence>
<feature type="region of interest" description="Disordered" evidence="1">
    <location>
        <begin position="1"/>
        <end position="23"/>
    </location>
</feature>
<gene>
    <name evidence="2" type="ORF">RND71_036872</name>
</gene>
<accession>A0AAE1UT49</accession>
<feature type="region of interest" description="Disordered" evidence="1">
    <location>
        <begin position="43"/>
        <end position="81"/>
    </location>
</feature>
<evidence type="ECO:0000313" key="3">
    <source>
        <dbReference type="Proteomes" id="UP001291623"/>
    </source>
</evidence>